<gene>
    <name evidence="1" type="ORF">B0H15DRAFT_842763</name>
</gene>
<comment type="caution">
    <text evidence="1">The sequence shown here is derived from an EMBL/GenBank/DDBJ whole genome shotgun (WGS) entry which is preliminary data.</text>
</comment>
<name>A0AAD6XNS0_9AGAR</name>
<protein>
    <submittedName>
        <fullName evidence="1">Uncharacterized protein</fullName>
    </submittedName>
</protein>
<dbReference type="AlphaFoldDB" id="A0AAD6XNS0"/>
<evidence type="ECO:0000313" key="1">
    <source>
        <dbReference type="EMBL" id="KAJ7087655.1"/>
    </source>
</evidence>
<organism evidence="1 2">
    <name type="scientific">Mycena belliarum</name>
    <dbReference type="NCBI Taxonomy" id="1033014"/>
    <lineage>
        <taxon>Eukaryota</taxon>
        <taxon>Fungi</taxon>
        <taxon>Dikarya</taxon>
        <taxon>Basidiomycota</taxon>
        <taxon>Agaricomycotina</taxon>
        <taxon>Agaricomycetes</taxon>
        <taxon>Agaricomycetidae</taxon>
        <taxon>Agaricales</taxon>
        <taxon>Marasmiineae</taxon>
        <taxon>Mycenaceae</taxon>
        <taxon>Mycena</taxon>
    </lineage>
</organism>
<sequence>MVYGLPPDDDVPPPAPVLVVSSACTAPRDISALRGPAAMHPWRTVRKRNHRLLPQRCERRPFPKSLPRRTVISAPRATVLALHDSPPISVPTLPTPSLDPGRSVQPAHLLGLTPLHPDDPIHPDDVASIDMTAPSLCPCPADHFIGPPISLPPALPPVFPAQTTYGPVRSSLALACAGEKACIDGVSQIFDIVWGPYPSAMLQNYLAELPGDQLVFLCMLAEFAALEPVFDGFLRPAIVDFAKGWVTHCLQQDSHG</sequence>
<dbReference type="EMBL" id="JARJCN010000028">
    <property type="protein sequence ID" value="KAJ7087655.1"/>
    <property type="molecule type" value="Genomic_DNA"/>
</dbReference>
<dbReference type="Proteomes" id="UP001222325">
    <property type="component" value="Unassembled WGS sequence"/>
</dbReference>
<keyword evidence="2" id="KW-1185">Reference proteome</keyword>
<evidence type="ECO:0000313" key="2">
    <source>
        <dbReference type="Proteomes" id="UP001222325"/>
    </source>
</evidence>
<proteinExistence type="predicted"/>
<accession>A0AAD6XNS0</accession>
<reference evidence="1" key="1">
    <citation type="submission" date="2023-03" db="EMBL/GenBank/DDBJ databases">
        <title>Massive genome expansion in bonnet fungi (Mycena s.s.) driven by repeated elements and novel gene families across ecological guilds.</title>
        <authorList>
            <consortium name="Lawrence Berkeley National Laboratory"/>
            <person name="Harder C.B."/>
            <person name="Miyauchi S."/>
            <person name="Viragh M."/>
            <person name="Kuo A."/>
            <person name="Thoen E."/>
            <person name="Andreopoulos B."/>
            <person name="Lu D."/>
            <person name="Skrede I."/>
            <person name="Drula E."/>
            <person name="Henrissat B."/>
            <person name="Morin E."/>
            <person name="Kohler A."/>
            <person name="Barry K."/>
            <person name="LaButti K."/>
            <person name="Morin E."/>
            <person name="Salamov A."/>
            <person name="Lipzen A."/>
            <person name="Mereny Z."/>
            <person name="Hegedus B."/>
            <person name="Baldrian P."/>
            <person name="Stursova M."/>
            <person name="Weitz H."/>
            <person name="Taylor A."/>
            <person name="Grigoriev I.V."/>
            <person name="Nagy L.G."/>
            <person name="Martin F."/>
            <person name="Kauserud H."/>
        </authorList>
    </citation>
    <scope>NUCLEOTIDE SEQUENCE</scope>
    <source>
        <strain evidence="1">CBHHK173m</strain>
    </source>
</reference>